<comment type="caution">
    <text evidence="2">The sequence shown here is derived from an EMBL/GenBank/DDBJ whole genome shotgun (WGS) entry which is preliminary data.</text>
</comment>
<feature type="signal peptide" evidence="1">
    <location>
        <begin position="1"/>
        <end position="20"/>
    </location>
</feature>
<feature type="chain" id="PRO_5046714911" evidence="1">
    <location>
        <begin position="21"/>
        <end position="99"/>
    </location>
</feature>
<evidence type="ECO:0000256" key="1">
    <source>
        <dbReference type="SAM" id="SignalP"/>
    </source>
</evidence>
<accession>A0ABW3H218</accession>
<keyword evidence="1" id="KW-0732">Signal</keyword>
<name>A0ABW3H218_9SPHN</name>
<dbReference type="EMBL" id="JBHTJG010000001">
    <property type="protein sequence ID" value="MFD0944912.1"/>
    <property type="molecule type" value="Genomic_DNA"/>
</dbReference>
<sequence>MKTVVAAMLFAVAAPAAALAAPGQSAPAAAKFNIDTPVEVLAADPAAKAVLDADMPGMLTHPSYEMFKAMSLRQLQPFSEGKITDEILAKIDADLAAIK</sequence>
<proteinExistence type="predicted"/>
<evidence type="ECO:0000313" key="3">
    <source>
        <dbReference type="Proteomes" id="UP001596977"/>
    </source>
</evidence>
<keyword evidence="3" id="KW-1185">Reference proteome</keyword>
<gene>
    <name evidence="2" type="ORF">ACFQ1E_01020</name>
</gene>
<evidence type="ECO:0000313" key="2">
    <source>
        <dbReference type="EMBL" id="MFD0944912.1"/>
    </source>
</evidence>
<dbReference type="Proteomes" id="UP001596977">
    <property type="component" value="Unassembled WGS sequence"/>
</dbReference>
<protein>
    <submittedName>
        <fullName evidence="2">Uncharacterized protein</fullName>
    </submittedName>
</protein>
<reference evidence="3" key="1">
    <citation type="journal article" date="2019" name="Int. J. Syst. Evol. Microbiol.">
        <title>The Global Catalogue of Microorganisms (GCM) 10K type strain sequencing project: providing services to taxonomists for standard genome sequencing and annotation.</title>
        <authorList>
            <consortium name="The Broad Institute Genomics Platform"/>
            <consortium name="The Broad Institute Genome Sequencing Center for Infectious Disease"/>
            <person name="Wu L."/>
            <person name="Ma J."/>
        </authorList>
    </citation>
    <scope>NUCLEOTIDE SEQUENCE [LARGE SCALE GENOMIC DNA]</scope>
    <source>
        <strain evidence="3">CCUG 62982</strain>
    </source>
</reference>
<organism evidence="2 3">
    <name type="scientific">Sphingomonas canadensis</name>
    <dbReference type="NCBI Taxonomy" id="1219257"/>
    <lineage>
        <taxon>Bacteria</taxon>
        <taxon>Pseudomonadati</taxon>
        <taxon>Pseudomonadota</taxon>
        <taxon>Alphaproteobacteria</taxon>
        <taxon>Sphingomonadales</taxon>
        <taxon>Sphingomonadaceae</taxon>
        <taxon>Sphingomonas</taxon>
    </lineage>
</organism>
<dbReference type="RefSeq" id="WP_264942811.1">
    <property type="nucleotide sequence ID" value="NZ_JAPDRA010000001.1"/>
</dbReference>